<sequence length="536" mass="58806">MSTSGAYIFYNGKIFTANSKTPNATAMVVKDGRIAWVGEKDELEDITGEWIDLNGRRVLPGFIDAHLHPLFLADTSKQFASTLPSVRSISDLIGKIRKQRELQGGDKWVESWGYDEGKLAEGRAPNRYDLDKGAQDVPVVMTRTCGHIISVNSIALKLAGIDKNTKDPAGGKIDRDENGEPTGILRESARELVLSLKSTKTLDENAASVAELSPELLAHGITGITELLAHNKPVDYLDIYKEASQKGLNQRTVVYYAWEDFKKLEDLDSKLNREEQVHIGGIKLFADGSISGQTAWIDEPYIGGKKENYGIPTTSKEELLAAAEAAKRYDIQLIVHAMGEQAINLILDTFQDQEGWINDGPSIRIEHATLPTKQALERAASAGIAFVPQPVFIFAEIESYVNNLGIARTKRSYPVKSMLEAGIKVALSSDAPATAWADPVNPFVGIQSAVTRKAYNGEETGQDEQIDVETAITLYTRSAQEITRIPDVGQLAPGYHADFIVLDQDILEMDADKIADVQVIETYMGGVSAFIKKRVL</sequence>
<dbReference type="InterPro" id="IPR033932">
    <property type="entry name" value="YtcJ-like"/>
</dbReference>
<dbReference type="Pfam" id="PF07969">
    <property type="entry name" value="Amidohydro_3"/>
    <property type="match status" value="1"/>
</dbReference>
<gene>
    <name evidence="2" type="ORF">ACFODW_06690</name>
</gene>
<dbReference type="Gene3D" id="3.10.310.70">
    <property type="match status" value="1"/>
</dbReference>
<dbReference type="EMBL" id="JBHRRZ010000012">
    <property type="protein sequence ID" value="MFC2948028.1"/>
    <property type="molecule type" value="Genomic_DNA"/>
</dbReference>
<proteinExistence type="predicted"/>
<dbReference type="CDD" id="cd01300">
    <property type="entry name" value="YtcJ_like"/>
    <property type="match status" value="1"/>
</dbReference>
<comment type="caution">
    <text evidence="2">The sequence shown here is derived from an EMBL/GenBank/DDBJ whole genome shotgun (WGS) entry which is preliminary data.</text>
</comment>
<dbReference type="GO" id="GO:0016787">
    <property type="term" value="F:hydrolase activity"/>
    <property type="evidence" value="ECO:0007669"/>
    <property type="project" value="UniProtKB-KW"/>
</dbReference>
<dbReference type="RefSeq" id="WP_390304528.1">
    <property type="nucleotide sequence ID" value="NZ_JBHRRZ010000012.1"/>
</dbReference>
<reference evidence="3" key="1">
    <citation type="journal article" date="2019" name="Int. J. Syst. Evol. Microbiol.">
        <title>The Global Catalogue of Microorganisms (GCM) 10K type strain sequencing project: providing services to taxonomists for standard genome sequencing and annotation.</title>
        <authorList>
            <consortium name="The Broad Institute Genomics Platform"/>
            <consortium name="The Broad Institute Genome Sequencing Center for Infectious Disease"/>
            <person name="Wu L."/>
            <person name="Ma J."/>
        </authorList>
    </citation>
    <scope>NUCLEOTIDE SEQUENCE [LARGE SCALE GENOMIC DNA]</scope>
    <source>
        <strain evidence="3">KCTC 13193</strain>
    </source>
</reference>
<name>A0ABV7A505_9BACI</name>
<dbReference type="Gene3D" id="2.30.40.10">
    <property type="entry name" value="Urease, subunit C, domain 1"/>
    <property type="match status" value="1"/>
</dbReference>
<accession>A0ABV7A505</accession>
<keyword evidence="3" id="KW-1185">Reference proteome</keyword>
<evidence type="ECO:0000259" key="1">
    <source>
        <dbReference type="Pfam" id="PF07969"/>
    </source>
</evidence>
<dbReference type="SUPFAM" id="SSF51556">
    <property type="entry name" value="Metallo-dependent hydrolases"/>
    <property type="match status" value="1"/>
</dbReference>
<feature type="domain" description="Amidohydrolase 3" evidence="1">
    <location>
        <begin position="50"/>
        <end position="528"/>
    </location>
</feature>
<dbReference type="InterPro" id="IPR013108">
    <property type="entry name" value="Amidohydro_3"/>
</dbReference>
<organism evidence="2 3">
    <name type="scientific">Virgibacillus sediminis</name>
    <dbReference type="NCBI Taxonomy" id="202260"/>
    <lineage>
        <taxon>Bacteria</taxon>
        <taxon>Bacillati</taxon>
        <taxon>Bacillota</taxon>
        <taxon>Bacilli</taxon>
        <taxon>Bacillales</taxon>
        <taxon>Bacillaceae</taxon>
        <taxon>Virgibacillus</taxon>
    </lineage>
</organism>
<dbReference type="Proteomes" id="UP001595387">
    <property type="component" value="Unassembled WGS sequence"/>
</dbReference>
<keyword evidence="2" id="KW-0378">Hydrolase</keyword>
<dbReference type="EC" id="3.5.-.-" evidence="2"/>
<dbReference type="InterPro" id="IPR011059">
    <property type="entry name" value="Metal-dep_hydrolase_composite"/>
</dbReference>
<dbReference type="PANTHER" id="PTHR22642:SF2">
    <property type="entry name" value="PROTEIN LONG AFTER FAR-RED 3"/>
    <property type="match status" value="1"/>
</dbReference>
<dbReference type="PANTHER" id="PTHR22642">
    <property type="entry name" value="IMIDAZOLONEPROPIONASE"/>
    <property type="match status" value="1"/>
</dbReference>
<dbReference type="Gene3D" id="3.20.20.140">
    <property type="entry name" value="Metal-dependent hydrolases"/>
    <property type="match status" value="1"/>
</dbReference>
<evidence type="ECO:0000313" key="2">
    <source>
        <dbReference type="EMBL" id="MFC2948028.1"/>
    </source>
</evidence>
<dbReference type="InterPro" id="IPR032466">
    <property type="entry name" value="Metal_Hydrolase"/>
</dbReference>
<protein>
    <submittedName>
        <fullName evidence="2">Amidohydrolase</fullName>
        <ecNumber evidence="2">3.5.-.-</ecNumber>
    </submittedName>
</protein>
<evidence type="ECO:0000313" key="3">
    <source>
        <dbReference type="Proteomes" id="UP001595387"/>
    </source>
</evidence>
<dbReference type="SUPFAM" id="SSF51338">
    <property type="entry name" value="Composite domain of metallo-dependent hydrolases"/>
    <property type="match status" value="1"/>
</dbReference>